<feature type="transmembrane region" description="Helical" evidence="5">
    <location>
        <begin position="158"/>
        <end position="176"/>
    </location>
</feature>
<dbReference type="Gene3D" id="1.20.1250.20">
    <property type="entry name" value="MFS general substrate transporter like domains"/>
    <property type="match status" value="1"/>
</dbReference>
<dbReference type="InterPro" id="IPR036259">
    <property type="entry name" value="MFS_trans_sf"/>
</dbReference>
<gene>
    <name evidence="7" type="ORF">SPIL2461_LOCUS126</name>
</gene>
<evidence type="ECO:0000256" key="4">
    <source>
        <dbReference type="ARBA" id="ARBA00023136"/>
    </source>
</evidence>
<sequence>MTREALTVEFVFLVIIPVAVPFFQSKGLSLQEVFSLQALFGLVVLLTEVPSGYLADVLGRKNTLVAGALVAALGHSALLVADGFWTLAIFEILLGLSHSLISGSDLALLYDTELAMGRSEDEQRQVVGKLYSARTFSEALAGLACTLVLLFATFDELVYLQVLVGWLPVLLVLRLVEPPGQRLESSGHMANMGRILRYLASHSAVLRLVFLALSIWSLTTFYAVWLLQKLWETQGVELAHFGWLWGGLTLIAAFAGRWAHRVEDLMGSRALLVFIGLAPAVGYIGLEVFGVVGGLLASTTFFLARGFGLVVLRDALNSRVPGEFRATANSLASFGFRGAFVLTGPIVGYTHDMWGMQTTLVMLAIVTLAIFGGLILPLVAAVKHGQTQAASGQEVSNG</sequence>
<feature type="transmembrane region" description="Helical" evidence="5">
    <location>
        <begin position="36"/>
        <end position="55"/>
    </location>
</feature>
<dbReference type="Proteomes" id="UP000649617">
    <property type="component" value="Unassembled WGS sequence"/>
</dbReference>
<dbReference type="InterPro" id="IPR005829">
    <property type="entry name" value="Sugar_transporter_CS"/>
</dbReference>
<feature type="transmembrane region" description="Helical" evidence="5">
    <location>
        <begin position="270"/>
        <end position="289"/>
    </location>
</feature>
<feature type="transmembrane region" description="Helical" evidence="5">
    <location>
        <begin position="62"/>
        <end position="81"/>
    </location>
</feature>
<dbReference type="GO" id="GO:0016020">
    <property type="term" value="C:membrane"/>
    <property type="evidence" value="ECO:0007669"/>
    <property type="project" value="UniProtKB-SubCell"/>
</dbReference>
<feature type="transmembrane region" description="Helical" evidence="5">
    <location>
        <begin position="87"/>
        <end position="110"/>
    </location>
</feature>
<evidence type="ECO:0000256" key="2">
    <source>
        <dbReference type="ARBA" id="ARBA00022692"/>
    </source>
</evidence>
<dbReference type="AlphaFoldDB" id="A0A812IL08"/>
<evidence type="ECO:0000259" key="6">
    <source>
        <dbReference type="PROSITE" id="PS50850"/>
    </source>
</evidence>
<dbReference type="PANTHER" id="PTHR23530:SF1">
    <property type="entry name" value="PERMEASE, MAJOR FACILITATOR SUPERFAMILY-RELATED"/>
    <property type="match status" value="1"/>
</dbReference>
<comment type="subcellular location">
    <subcellularLocation>
        <location evidence="1">Membrane</location>
        <topology evidence="1">Multi-pass membrane protein</topology>
    </subcellularLocation>
</comment>
<evidence type="ECO:0000256" key="5">
    <source>
        <dbReference type="SAM" id="Phobius"/>
    </source>
</evidence>
<proteinExistence type="predicted"/>
<protein>
    <recommendedName>
        <fullName evidence="6">Major facilitator superfamily (MFS) profile domain-containing protein</fullName>
    </recommendedName>
</protein>
<dbReference type="PROSITE" id="PS50850">
    <property type="entry name" value="MFS"/>
    <property type="match status" value="1"/>
</dbReference>
<dbReference type="InterPro" id="IPR053160">
    <property type="entry name" value="MFS_DHA3_Transporter"/>
</dbReference>
<keyword evidence="8" id="KW-1185">Reference proteome</keyword>
<dbReference type="Pfam" id="PF07690">
    <property type="entry name" value="MFS_1"/>
    <property type="match status" value="1"/>
</dbReference>
<feature type="domain" description="Major facilitator superfamily (MFS) profile" evidence="6">
    <location>
        <begin position="1"/>
        <end position="384"/>
    </location>
</feature>
<keyword evidence="3 5" id="KW-1133">Transmembrane helix</keyword>
<feature type="transmembrane region" description="Helical" evidence="5">
    <location>
        <begin position="204"/>
        <end position="226"/>
    </location>
</feature>
<reference evidence="7" key="1">
    <citation type="submission" date="2021-02" db="EMBL/GenBank/DDBJ databases">
        <authorList>
            <person name="Dougan E. K."/>
            <person name="Rhodes N."/>
            <person name="Thang M."/>
            <person name="Chan C."/>
        </authorList>
    </citation>
    <scope>NUCLEOTIDE SEQUENCE</scope>
</reference>
<feature type="transmembrane region" description="Helical" evidence="5">
    <location>
        <begin position="295"/>
        <end position="316"/>
    </location>
</feature>
<dbReference type="PROSITE" id="PS00216">
    <property type="entry name" value="SUGAR_TRANSPORT_1"/>
    <property type="match status" value="1"/>
</dbReference>
<name>A0A812IL08_SYMPI</name>
<dbReference type="GO" id="GO:0022857">
    <property type="term" value="F:transmembrane transporter activity"/>
    <property type="evidence" value="ECO:0007669"/>
    <property type="project" value="InterPro"/>
</dbReference>
<evidence type="ECO:0000256" key="1">
    <source>
        <dbReference type="ARBA" id="ARBA00004141"/>
    </source>
</evidence>
<feature type="transmembrane region" description="Helical" evidence="5">
    <location>
        <begin position="238"/>
        <end position="258"/>
    </location>
</feature>
<feature type="transmembrane region" description="Helical" evidence="5">
    <location>
        <begin position="131"/>
        <end position="152"/>
    </location>
</feature>
<dbReference type="InterPro" id="IPR020846">
    <property type="entry name" value="MFS_dom"/>
</dbReference>
<evidence type="ECO:0000313" key="8">
    <source>
        <dbReference type="Proteomes" id="UP000649617"/>
    </source>
</evidence>
<dbReference type="SUPFAM" id="SSF103473">
    <property type="entry name" value="MFS general substrate transporter"/>
    <property type="match status" value="1"/>
</dbReference>
<organism evidence="7 8">
    <name type="scientific">Symbiodinium pilosum</name>
    <name type="common">Dinoflagellate</name>
    <dbReference type="NCBI Taxonomy" id="2952"/>
    <lineage>
        <taxon>Eukaryota</taxon>
        <taxon>Sar</taxon>
        <taxon>Alveolata</taxon>
        <taxon>Dinophyceae</taxon>
        <taxon>Suessiales</taxon>
        <taxon>Symbiodiniaceae</taxon>
        <taxon>Symbiodinium</taxon>
    </lineage>
</organism>
<dbReference type="InterPro" id="IPR011701">
    <property type="entry name" value="MFS"/>
</dbReference>
<feature type="transmembrane region" description="Helical" evidence="5">
    <location>
        <begin position="7"/>
        <end position="24"/>
    </location>
</feature>
<feature type="transmembrane region" description="Helical" evidence="5">
    <location>
        <begin position="360"/>
        <end position="382"/>
    </location>
</feature>
<comment type="caution">
    <text evidence="7">The sequence shown here is derived from an EMBL/GenBank/DDBJ whole genome shotgun (WGS) entry which is preliminary data.</text>
</comment>
<keyword evidence="4 5" id="KW-0472">Membrane</keyword>
<dbReference type="EMBL" id="CAJNIZ010000001">
    <property type="protein sequence ID" value="CAE7149418.1"/>
    <property type="molecule type" value="Genomic_DNA"/>
</dbReference>
<evidence type="ECO:0000256" key="3">
    <source>
        <dbReference type="ARBA" id="ARBA00022989"/>
    </source>
</evidence>
<accession>A0A812IL08</accession>
<keyword evidence="2 5" id="KW-0812">Transmembrane</keyword>
<feature type="transmembrane region" description="Helical" evidence="5">
    <location>
        <begin position="328"/>
        <end position="348"/>
    </location>
</feature>
<evidence type="ECO:0000313" key="7">
    <source>
        <dbReference type="EMBL" id="CAE7149418.1"/>
    </source>
</evidence>
<dbReference type="PANTHER" id="PTHR23530">
    <property type="entry name" value="TRANSPORT PROTEIN-RELATED"/>
    <property type="match status" value="1"/>
</dbReference>